<feature type="compositionally biased region" description="Polar residues" evidence="1">
    <location>
        <begin position="141"/>
        <end position="157"/>
    </location>
</feature>
<evidence type="ECO:0000256" key="1">
    <source>
        <dbReference type="SAM" id="MobiDB-lite"/>
    </source>
</evidence>
<keyword evidence="2" id="KW-0472">Membrane</keyword>
<evidence type="ECO:0000313" key="4">
    <source>
        <dbReference type="Proteomes" id="UP000658613"/>
    </source>
</evidence>
<gene>
    <name evidence="3" type="ORF">IW254_001906</name>
</gene>
<keyword evidence="2" id="KW-1133">Transmembrane helix</keyword>
<dbReference type="Gene3D" id="2.60.40.2260">
    <property type="match status" value="1"/>
</dbReference>
<evidence type="ECO:0000313" key="3">
    <source>
        <dbReference type="EMBL" id="MBG6122937.1"/>
    </source>
</evidence>
<keyword evidence="2" id="KW-0812">Transmembrane</keyword>
<dbReference type="Proteomes" id="UP000658613">
    <property type="component" value="Unassembled WGS sequence"/>
</dbReference>
<feature type="region of interest" description="Disordered" evidence="1">
    <location>
        <begin position="132"/>
        <end position="160"/>
    </location>
</feature>
<dbReference type="InterPro" id="IPR013783">
    <property type="entry name" value="Ig-like_fold"/>
</dbReference>
<dbReference type="RefSeq" id="WP_196825244.1">
    <property type="nucleotide sequence ID" value="NZ_CP046980.1"/>
</dbReference>
<accession>A0A931GTE7</accession>
<reference evidence="3" key="1">
    <citation type="submission" date="2020-11" db="EMBL/GenBank/DDBJ databases">
        <title>Sequencing the genomes of 1000 actinobacteria strains.</title>
        <authorList>
            <person name="Klenk H.-P."/>
        </authorList>
    </citation>
    <scope>NUCLEOTIDE SEQUENCE</scope>
    <source>
        <strain evidence="3">DSM 45632</strain>
    </source>
</reference>
<comment type="caution">
    <text evidence="3">The sequence shown here is derived from an EMBL/GenBank/DDBJ whole genome shotgun (WGS) entry which is preliminary data.</text>
</comment>
<evidence type="ECO:0000256" key="2">
    <source>
        <dbReference type="SAM" id="Phobius"/>
    </source>
</evidence>
<dbReference type="EMBL" id="JADOUE010000001">
    <property type="protein sequence ID" value="MBG6122937.1"/>
    <property type="molecule type" value="Genomic_DNA"/>
</dbReference>
<dbReference type="GO" id="GO:0005975">
    <property type="term" value="P:carbohydrate metabolic process"/>
    <property type="evidence" value="ECO:0007669"/>
    <property type="project" value="UniProtKB-ARBA"/>
</dbReference>
<name>A0A931GTE7_9CORY</name>
<protein>
    <submittedName>
        <fullName evidence="3">Uncharacterized protein</fullName>
    </submittedName>
</protein>
<feature type="transmembrane region" description="Helical" evidence="2">
    <location>
        <begin position="833"/>
        <end position="851"/>
    </location>
</feature>
<dbReference type="Gene3D" id="2.60.40.10">
    <property type="entry name" value="Immunoglobulins"/>
    <property type="match status" value="4"/>
</dbReference>
<sequence length="863" mass="89666">MLFFVLALLGITQPHLPGVSPTIAQAQTTSVRFVSAPQTININSSGTFRVDISNPQSGKIHFYLDGVPVDNPVNLGNGASDSVTKTITPVSYTNSQYPHVVTARYISADGFNPHPDVQANFQTPLDLTKLVEQGPGRNDGESTYNSKVDGQERNVSNPLAVDPGQQITLDASVAIGGTRVSWTDVYELGINPPAGAEYVSGRRTDNRNTTVLTRGNGTGGVTRLPTNLSDVKWPSWGQTGYPSVTAGYFGVQRTDNYRESRTTPNVQGVYKAPNTPGIYVPQFAQFKYNFNTNHYLRPMETAIFRVKPQELPKRKIKVTLDPNQEFVAGKTTVENSTGSTPAQISARLQEFDSGALNGTVEFYRGSTRIASGRPDASGVVKATLTTAFPAPNDAQPVTVRFIPGNTSLFETTQGSGTVKVSGVDTTVTLTPNQELTVGTPGSLSAKVTGADGAAVTTGSIRFERADGSWIATAGVNAEGVATITNVTFNQIGDAVPVIVKYEPAPGSPYTPKSNAQGTIKVKPVETTVALNPNQELTAGTPGSLSATVTAPGGAVASGSVRFKDQNGAEIGTAQVRNGTATLANTTFEYANPTTPVTVEYVPAPGSNWSASGPTNGSVNVKPVTPTVTVTPNQTFTVNTPGALTATVTDPQGAVVTNGTVTFTRNDGSVIGGPVNVTNGTATLPAAVFSAAGDSIGVTAKYTPASPSKFGPSSGSGNVKVAEAPVVTTTTVTVTAQTPIYAGIPTQLTAKVDGATTGGTIEFFDGGVSLGTANVIGGTATLPEAVFNTVGNDRQVTAVFRPTSGQEVSGSTTVNVLTIPVAVGNLPETGGMGVWLQSLLFTLLILIGLVVIETRRREITKTST</sequence>
<proteinExistence type="predicted"/>
<keyword evidence="4" id="KW-1185">Reference proteome</keyword>
<organism evidence="3 4">
    <name type="scientific">Corynebacterium aquatimens</name>
    <dbReference type="NCBI Taxonomy" id="1190508"/>
    <lineage>
        <taxon>Bacteria</taxon>
        <taxon>Bacillati</taxon>
        <taxon>Actinomycetota</taxon>
        <taxon>Actinomycetes</taxon>
        <taxon>Mycobacteriales</taxon>
        <taxon>Corynebacteriaceae</taxon>
        <taxon>Corynebacterium</taxon>
    </lineage>
</organism>
<dbReference type="AlphaFoldDB" id="A0A931GTE7"/>